<dbReference type="AlphaFoldDB" id="A0A8D8CLB6"/>
<organism evidence="1">
    <name type="scientific">Culex pipiens</name>
    <name type="common">House mosquito</name>
    <dbReference type="NCBI Taxonomy" id="7175"/>
    <lineage>
        <taxon>Eukaryota</taxon>
        <taxon>Metazoa</taxon>
        <taxon>Ecdysozoa</taxon>
        <taxon>Arthropoda</taxon>
        <taxon>Hexapoda</taxon>
        <taxon>Insecta</taxon>
        <taxon>Pterygota</taxon>
        <taxon>Neoptera</taxon>
        <taxon>Endopterygota</taxon>
        <taxon>Diptera</taxon>
        <taxon>Nematocera</taxon>
        <taxon>Culicoidea</taxon>
        <taxon>Culicidae</taxon>
        <taxon>Culicinae</taxon>
        <taxon>Culicini</taxon>
        <taxon>Culex</taxon>
        <taxon>Culex</taxon>
    </lineage>
</organism>
<reference evidence="1" key="1">
    <citation type="submission" date="2021-05" db="EMBL/GenBank/DDBJ databases">
        <authorList>
            <person name="Alioto T."/>
            <person name="Alioto T."/>
            <person name="Gomez Garrido J."/>
        </authorList>
    </citation>
    <scope>NUCLEOTIDE SEQUENCE</scope>
</reference>
<proteinExistence type="predicted"/>
<dbReference type="EMBL" id="HBUE01121777">
    <property type="protein sequence ID" value="CAG6492711.1"/>
    <property type="molecule type" value="Transcribed_RNA"/>
</dbReference>
<sequence length="129" mass="13924">MLVDAGQIVGIFVHAAAAAAGRRRGGQLPDVDPVQFATLAERFDEHVEALFPFGVTSLERGDLSLALSLPLLLLRERRRVTTSGAIFAVRSTSFGTSAKPMVEPGSTGCRPDRSETARNDLLERLFTLD</sequence>
<name>A0A8D8CLB6_CULPI</name>
<accession>A0A8D8CLB6</accession>
<protein>
    <submittedName>
        <fullName evidence="1">(northern house mosquito) hypothetical protein</fullName>
    </submittedName>
</protein>
<evidence type="ECO:0000313" key="1">
    <source>
        <dbReference type="EMBL" id="CAG6492711.1"/>
    </source>
</evidence>